<dbReference type="InterPro" id="IPR001810">
    <property type="entry name" value="F-box_dom"/>
</dbReference>
<dbReference type="Pfam" id="PF12937">
    <property type="entry name" value="F-box-like"/>
    <property type="match status" value="1"/>
</dbReference>
<name>A0A494Y0L7_9BURK</name>
<dbReference type="PROSITE" id="PS50297">
    <property type="entry name" value="ANK_REP_REGION"/>
    <property type="match status" value="1"/>
</dbReference>
<dbReference type="InterPro" id="IPR036047">
    <property type="entry name" value="F-box-like_dom_sf"/>
</dbReference>
<dbReference type="Pfam" id="PF12796">
    <property type="entry name" value="Ank_2"/>
    <property type="match status" value="2"/>
</dbReference>
<comment type="caution">
    <text evidence="5">The sequence shown here is derived from an EMBL/GenBank/DDBJ whole genome shotgun (WGS) entry which is preliminary data.</text>
</comment>
<evidence type="ECO:0000256" key="3">
    <source>
        <dbReference type="PROSITE-ProRule" id="PRU00023"/>
    </source>
</evidence>
<dbReference type="PROSITE" id="PS50181">
    <property type="entry name" value="FBOX"/>
    <property type="match status" value="1"/>
</dbReference>
<evidence type="ECO:0000256" key="2">
    <source>
        <dbReference type="ARBA" id="ARBA00023043"/>
    </source>
</evidence>
<keyword evidence="2 3" id="KW-0040">ANK repeat</keyword>
<keyword evidence="1" id="KW-0677">Repeat</keyword>
<feature type="repeat" description="ANK" evidence="3">
    <location>
        <begin position="299"/>
        <end position="323"/>
    </location>
</feature>
<gene>
    <name evidence="5" type="ORF">D7S86_16915</name>
</gene>
<reference evidence="5 6" key="1">
    <citation type="submission" date="2018-10" db="EMBL/GenBank/DDBJ databases">
        <title>Robbsia sp. DHC34, isolated from soil.</title>
        <authorList>
            <person name="Gao Z.-H."/>
            <person name="Qiu L.-H."/>
        </authorList>
    </citation>
    <scope>NUCLEOTIDE SEQUENCE [LARGE SCALE GENOMIC DNA]</scope>
    <source>
        <strain evidence="5 6">DHC34</strain>
    </source>
</reference>
<dbReference type="Gene3D" id="1.20.1280.50">
    <property type="match status" value="1"/>
</dbReference>
<dbReference type="RefSeq" id="WP_121088021.1">
    <property type="nucleotide sequence ID" value="NZ_RBZU01000007.1"/>
</dbReference>
<sequence>MLPAIGSGRVTPLPARQRVIDASHVVSLDDLPAEIIHEICRHLDFDAHLAFAHTCRRHHAIVESAFANVDRQLLSRELIAAAERGDPSAVTCLLNFEAVRRVVNDLDDVGRSALWRAASGGFVEIVKTLLRVPGIDPNLSNPLCIAALFGRTEIVRELLAHDIDLCASDASRSNFALSSKRVADRMAVSALFRGVSRALTATPDVDVRASSGCLGCFDASSIASPAVAERVVQIHPCHGALRLAAQIGHASIVTLLLDDPRTDPNFDCPLVGAAFAGHTQIVDMLLAHPSIDPCRRDATGRSPIRMAIDNGHIEIVRSLLATGRIPCDLDLARAIVTDDDPNGIRALIRAHFSSAPSPAAPRPN</sequence>
<evidence type="ECO:0000259" key="4">
    <source>
        <dbReference type="PROSITE" id="PS50181"/>
    </source>
</evidence>
<dbReference type="EMBL" id="RBZU01000007">
    <property type="protein sequence ID" value="RKP53393.1"/>
    <property type="molecule type" value="Genomic_DNA"/>
</dbReference>
<feature type="domain" description="F-box" evidence="4">
    <location>
        <begin position="25"/>
        <end position="73"/>
    </location>
</feature>
<proteinExistence type="predicted"/>
<accession>A0A494Y0L7</accession>
<dbReference type="Proteomes" id="UP000270342">
    <property type="component" value="Unassembled WGS sequence"/>
</dbReference>
<dbReference type="PROSITE" id="PS50088">
    <property type="entry name" value="ANK_REPEAT"/>
    <property type="match status" value="1"/>
</dbReference>
<dbReference type="OrthoDB" id="9180058at2"/>
<dbReference type="SUPFAM" id="SSF48403">
    <property type="entry name" value="Ankyrin repeat"/>
    <property type="match status" value="1"/>
</dbReference>
<evidence type="ECO:0000313" key="6">
    <source>
        <dbReference type="Proteomes" id="UP000270342"/>
    </source>
</evidence>
<dbReference type="PANTHER" id="PTHR24198">
    <property type="entry name" value="ANKYRIN REPEAT AND PROTEIN KINASE DOMAIN-CONTAINING PROTEIN"/>
    <property type="match status" value="1"/>
</dbReference>
<protein>
    <recommendedName>
        <fullName evidence="4">F-box domain-containing protein</fullName>
    </recommendedName>
</protein>
<dbReference type="SUPFAM" id="SSF81383">
    <property type="entry name" value="F-box domain"/>
    <property type="match status" value="1"/>
</dbReference>
<keyword evidence="6" id="KW-1185">Reference proteome</keyword>
<dbReference type="GO" id="GO:0005737">
    <property type="term" value="C:cytoplasm"/>
    <property type="evidence" value="ECO:0007669"/>
    <property type="project" value="TreeGrafter"/>
</dbReference>
<dbReference type="Gene3D" id="1.25.40.20">
    <property type="entry name" value="Ankyrin repeat-containing domain"/>
    <property type="match status" value="2"/>
</dbReference>
<dbReference type="InterPro" id="IPR036770">
    <property type="entry name" value="Ankyrin_rpt-contain_sf"/>
</dbReference>
<dbReference type="InterPro" id="IPR002110">
    <property type="entry name" value="Ankyrin_rpt"/>
</dbReference>
<dbReference type="AlphaFoldDB" id="A0A494Y0L7"/>
<organism evidence="5 6">
    <name type="scientific">Pararobbsia silviterrae</name>
    <dbReference type="NCBI Taxonomy" id="1792498"/>
    <lineage>
        <taxon>Bacteria</taxon>
        <taxon>Pseudomonadati</taxon>
        <taxon>Pseudomonadota</taxon>
        <taxon>Betaproteobacteria</taxon>
        <taxon>Burkholderiales</taxon>
        <taxon>Burkholderiaceae</taxon>
        <taxon>Pararobbsia</taxon>
    </lineage>
</organism>
<dbReference type="SMART" id="SM00248">
    <property type="entry name" value="ANK"/>
    <property type="match status" value="4"/>
</dbReference>
<evidence type="ECO:0000313" key="5">
    <source>
        <dbReference type="EMBL" id="RKP53393.1"/>
    </source>
</evidence>
<dbReference type="PANTHER" id="PTHR24198:SF165">
    <property type="entry name" value="ANKYRIN REPEAT-CONTAINING PROTEIN-RELATED"/>
    <property type="match status" value="1"/>
</dbReference>
<evidence type="ECO:0000256" key="1">
    <source>
        <dbReference type="ARBA" id="ARBA00022737"/>
    </source>
</evidence>